<evidence type="ECO:0000313" key="1">
    <source>
        <dbReference type="EMBL" id="SPU40729.1"/>
    </source>
</evidence>
<protein>
    <submittedName>
        <fullName evidence="1">Uncharacterized protein</fullName>
    </submittedName>
</protein>
<organism evidence="1 2">
    <name type="scientific">Lysinibacillus capsici</name>
    <dbReference type="NCBI Taxonomy" id="2115968"/>
    <lineage>
        <taxon>Bacteria</taxon>
        <taxon>Bacillati</taxon>
        <taxon>Bacillota</taxon>
        <taxon>Bacilli</taxon>
        <taxon>Bacillales</taxon>
        <taxon>Bacillaceae</taxon>
        <taxon>Lysinibacillus</taxon>
    </lineage>
</organism>
<proteinExistence type="predicted"/>
<dbReference type="RefSeq" id="WP_112118966.1">
    <property type="nucleotide sequence ID" value="NZ_UAQE01000011.1"/>
</dbReference>
<reference evidence="1 2" key="1">
    <citation type="submission" date="2018-06" db="EMBL/GenBank/DDBJ databases">
        <authorList>
            <consortium name="Pathogen Informatics"/>
            <person name="Doyle S."/>
        </authorList>
    </citation>
    <scope>NUCLEOTIDE SEQUENCE [LARGE SCALE GENOMIC DNA]</scope>
    <source>
        <strain evidence="1 2">NCTC7582</strain>
    </source>
</reference>
<gene>
    <name evidence="1" type="ORF">NCTC7582_05273</name>
</gene>
<dbReference type="AlphaFoldDB" id="A0A2X1A8X0"/>
<evidence type="ECO:0000313" key="2">
    <source>
        <dbReference type="Proteomes" id="UP000251431"/>
    </source>
</evidence>
<accession>A0A2X1A8X0</accession>
<dbReference type="Proteomes" id="UP000251431">
    <property type="component" value="Unassembled WGS sequence"/>
</dbReference>
<dbReference type="EMBL" id="UAQE01000011">
    <property type="protein sequence ID" value="SPU40729.1"/>
    <property type="molecule type" value="Genomic_DNA"/>
</dbReference>
<name>A0A2X1A8X0_9BACI</name>
<sequence length="87" mass="10146">MNKETLQGRLNAEKQKSFKLLKEEALYLGFCEERGFMYELKKEIYGVLNRIVLSINKKNSIVVHEKEDIEATKKVINFSRYTKTASA</sequence>